<sequence>MDNNLDNDFVSKIEKIKNLHHSMKELNSKIDFNLSLLSLESSRKFLLDYEQERIHFFKLLNDGKIDNSKLKNIVERLILHKENFYSELKKFFDNI</sequence>
<accession>A0A347U847</accession>
<organism evidence="2 4">
    <name type="scientific">Arcobacter ellisii</name>
    <dbReference type="NCBI Taxonomy" id="913109"/>
    <lineage>
        <taxon>Bacteria</taxon>
        <taxon>Pseudomonadati</taxon>
        <taxon>Campylobacterota</taxon>
        <taxon>Epsilonproteobacteria</taxon>
        <taxon>Campylobacterales</taxon>
        <taxon>Arcobacteraceae</taxon>
        <taxon>Arcobacter</taxon>
    </lineage>
</organism>
<dbReference type="EMBL" id="NXIG01000007">
    <property type="protein sequence ID" value="RXI30349.1"/>
    <property type="molecule type" value="Genomic_DNA"/>
</dbReference>
<name>A0A347U847_9BACT</name>
<dbReference type="Proteomes" id="UP000262582">
    <property type="component" value="Chromosome"/>
</dbReference>
<dbReference type="RefSeq" id="WP_118917220.1">
    <property type="nucleotide sequence ID" value="NZ_CP032097.1"/>
</dbReference>
<evidence type="ECO:0000313" key="1">
    <source>
        <dbReference type="EMBL" id="AXX95025.1"/>
    </source>
</evidence>
<reference evidence="2 4" key="1">
    <citation type="submission" date="2017-09" db="EMBL/GenBank/DDBJ databases">
        <title>Genomics of the genus Arcobacter.</title>
        <authorList>
            <person name="Perez-Cataluna A."/>
            <person name="Figueras M.J."/>
            <person name="Salas-Masso N."/>
        </authorList>
    </citation>
    <scope>NUCLEOTIDE SEQUENCE [LARGE SCALE GENOMIC DNA]</scope>
    <source>
        <strain evidence="2 4">CECT 7837</strain>
    </source>
</reference>
<proteinExistence type="predicted"/>
<dbReference type="Proteomes" id="UP000290588">
    <property type="component" value="Unassembled WGS sequence"/>
</dbReference>
<protein>
    <submittedName>
        <fullName evidence="2">Uncharacterized protein</fullName>
    </submittedName>
</protein>
<dbReference type="EMBL" id="CP032097">
    <property type="protein sequence ID" value="AXX95025.1"/>
    <property type="molecule type" value="Genomic_DNA"/>
</dbReference>
<evidence type="ECO:0000313" key="2">
    <source>
        <dbReference type="EMBL" id="RXI30349.1"/>
    </source>
</evidence>
<evidence type="ECO:0000313" key="4">
    <source>
        <dbReference type="Proteomes" id="UP000290588"/>
    </source>
</evidence>
<keyword evidence="3" id="KW-1185">Reference proteome</keyword>
<reference evidence="1 3" key="2">
    <citation type="submission" date="2018-08" db="EMBL/GenBank/DDBJ databases">
        <title>Complete genome of the Arcobacter ellisii type strain LMG 26155.</title>
        <authorList>
            <person name="Miller W.G."/>
            <person name="Yee E."/>
            <person name="Bono J.L."/>
        </authorList>
    </citation>
    <scope>NUCLEOTIDE SEQUENCE [LARGE SCALE GENOMIC DNA]</scope>
    <source>
        <strain evidence="1 3">LMG 26155</strain>
    </source>
</reference>
<evidence type="ECO:0000313" key="3">
    <source>
        <dbReference type="Proteomes" id="UP000262582"/>
    </source>
</evidence>
<gene>
    <name evidence="1" type="ORF">AELL_1362</name>
    <name evidence="2" type="ORF">CP962_08350</name>
</gene>
<dbReference type="KEGG" id="aell:AELL_1362"/>
<dbReference type="AlphaFoldDB" id="A0A347U847"/>